<dbReference type="AlphaFoldDB" id="A0A1I2N581"/>
<keyword evidence="2" id="KW-1185">Reference proteome</keyword>
<evidence type="ECO:0000313" key="1">
    <source>
        <dbReference type="EMBL" id="SFF96887.1"/>
    </source>
</evidence>
<dbReference type="OrthoDB" id="2988150at2"/>
<accession>A0A1I2N581</accession>
<dbReference type="EMBL" id="FOOK01000010">
    <property type="protein sequence ID" value="SFF96887.1"/>
    <property type="molecule type" value="Genomic_DNA"/>
</dbReference>
<dbReference type="RefSeq" id="WP_092037574.1">
    <property type="nucleotide sequence ID" value="NZ_FOOK01000010.1"/>
</dbReference>
<organism evidence="1 2">
    <name type="scientific">Planifilum fulgidum</name>
    <dbReference type="NCBI Taxonomy" id="201973"/>
    <lineage>
        <taxon>Bacteria</taxon>
        <taxon>Bacillati</taxon>
        <taxon>Bacillota</taxon>
        <taxon>Bacilli</taxon>
        <taxon>Bacillales</taxon>
        <taxon>Thermoactinomycetaceae</taxon>
        <taxon>Planifilum</taxon>
    </lineage>
</organism>
<protein>
    <submittedName>
        <fullName evidence="1">Uncharacterized protein</fullName>
    </submittedName>
</protein>
<dbReference type="Proteomes" id="UP000198661">
    <property type="component" value="Unassembled WGS sequence"/>
</dbReference>
<proteinExistence type="predicted"/>
<evidence type="ECO:0000313" key="2">
    <source>
        <dbReference type="Proteomes" id="UP000198661"/>
    </source>
</evidence>
<name>A0A1I2N581_9BACL</name>
<sequence length="106" mass="12251">MLKEHDILQWLFQLIVDHVQKTDENKGFVRRLEVDHDGLNLFTKSGENFRIIVQNPSTVSERGRDIESAPSRSSNKGIYLPRSDWEILVEACESMLQYLKSLSAEC</sequence>
<reference evidence="1 2" key="1">
    <citation type="submission" date="2016-10" db="EMBL/GenBank/DDBJ databases">
        <authorList>
            <person name="de Groot N.N."/>
        </authorList>
    </citation>
    <scope>NUCLEOTIDE SEQUENCE [LARGE SCALE GENOMIC DNA]</scope>
    <source>
        <strain evidence="1 2">DSM 44945</strain>
    </source>
</reference>
<gene>
    <name evidence="1" type="ORF">SAMN04488025_11074</name>
</gene>